<accession>A0A368PHM6</accession>
<protein>
    <submittedName>
        <fullName evidence="2">Uncharacterized protein</fullName>
    </submittedName>
</protein>
<proteinExistence type="predicted"/>
<evidence type="ECO:0000256" key="1">
    <source>
        <dbReference type="SAM" id="MobiDB-lite"/>
    </source>
</evidence>
<name>A0A368PHM6_SETIT</name>
<dbReference type="EMBL" id="CM003528">
    <property type="protein sequence ID" value="RCV05179.1"/>
    <property type="molecule type" value="Genomic_DNA"/>
</dbReference>
<organism evidence="2">
    <name type="scientific">Setaria italica</name>
    <name type="common">Foxtail millet</name>
    <name type="synonym">Panicum italicum</name>
    <dbReference type="NCBI Taxonomy" id="4555"/>
    <lineage>
        <taxon>Eukaryota</taxon>
        <taxon>Viridiplantae</taxon>
        <taxon>Streptophyta</taxon>
        <taxon>Embryophyta</taxon>
        <taxon>Tracheophyta</taxon>
        <taxon>Spermatophyta</taxon>
        <taxon>Magnoliopsida</taxon>
        <taxon>Liliopsida</taxon>
        <taxon>Poales</taxon>
        <taxon>Poaceae</taxon>
        <taxon>PACMAD clade</taxon>
        <taxon>Panicoideae</taxon>
        <taxon>Panicodae</taxon>
        <taxon>Paniceae</taxon>
        <taxon>Cenchrinae</taxon>
        <taxon>Setaria</taxon>
    </lineage>
</organism>
<reference evidence="2" key="2">
    <citation type="submission" date="2015-07" db="EMBL/GenBank/DDBJ databases">
        <authorList>
            <person name="Noorani M."/>
        </authorList>
    </citation>
    <scope>NUCLEOTIDE SEQUENCE</scope>
    <source>
        <strain evidence="2">Yugu1</strain>
    </source>
</reference>
<dbReference type="AlphaFoldDB" id="A0A368PHM6"/>
<gene>
    <name evidence="2" type="ORF">SETIT_1G062300v2</name>
</gene>
<sequence>MHSQVKRERLICSFRLQVSEVRPNKRLQLAVSDKVIPSADEGAVSLPQYHLKSPLEISGKRRTDLSGPGCTNMPT</sequence>
<feature type="region of interest" description="Disordered" evidence="1">
    <location>
        <begin position="55"/>
        <end position="75"/>
    </location>
</feature>
<evidence type="ECO:0000313" key="2">
    <source>
        <dbReference type="EMBL" id="RCV05179.1"/>
    </source>
</evidence>
<reference evidence="2" key="1">
    <citation type="journal article" date="2012" name="Nat. Biotechnol.">
        <title>Reference genome sequence of the model plant Setaria.</title>
        <authorList>
            <person name="Bennetzen J.L."/>
            <person name="Schmutz J."/>
            <person name="Wang H."/>
            <person name="Percifield R."/>
            <person name="Hawkins J."/>
            <person name="Pontaroli A.C."/>
            <person name="Estep M."/>
            <person name="Feng L."/>
            <person name="Vaughn J.N."/>
            <person name="Grimwood J."/>
            <person name="Jenkins J."/>
            <person name="Barry K."/>
            <person name="Lindquist E."/>
            <person name="Hellsten U."/>
            <person name="Deshpande S."/>
            <person name="Wang X."/>
            <person name="Wu X."/>
            <person name="Mitros T."/>
            <person name="Triplett J."/>
            <person name="Yang X."/>
            <person name="Ye C.Y."/>
            <person name="Mauro-Herrera M."/>
            <person name="Wang L."/>
            <person name="Li P."/>
            <person name="Sharma M."/>
            <person name="Sharma R."/>
            <person name="Ronald P.C."/>
            <person name="Panaud O."/>
            <person name="Kellogg E.A."/>
            <person name="Brutnell T.P."/>
            <person name="Doust A.N."/>
            <person name="Tuskan G.A."/>
            <person name="Rokhsar D."/>
            <person name="Devos K.M."/>
        </authorList>
    </citation>
    <scope>NUCLEOTIDE SEQUENCE [LARGE SCALE GENOMIC DNA]</scope>
    <source>
        <strain evidence="2">Yugu1</strain>
    </source>
</reference>